<dbReference type="Proteomes" id="UP001372338">
    <property type="component" value="Unassembled WGS sequence"/>
</dbReference>
<keyword evidence="3" id="KW-1185">Reference proteome</keyword>
<reference evidence="2 3" key="1">
    <citation type="submission" date="2024-01" db="EMBL/GenBank/DDBJ databases">
        <title>The genomes of 5 underutilized Papilionoideae crops provide insights into root nodulation and disease resistanc.</title>
        <authorList>
            <person name="Yuan L."/>
        </authorList>
    </citation>
    <scope>NUCLEOTIDE SEQUENCE [LARGE SCALE GENOMIC DNA]</scope>
    <source>
        <strain evidence="2">ZHUSHIDOU_FW_LH</strain>
        <tissue evidence="2">Leaf</tissue>
    </source>
</reference>
<comment type="caution">
    <text evidence="2">The sequence shown here is derived from an EMBL/GenBank/DDBJ whole genome shotgun (WGS) entry which is preliminary data.</text>
</comment>
<gene>
    <name evidence="2" type="ORF">RIF29_19486</name>
</gene>
<feature type="compositionally biased region" description="Low complexity" evidence="1">
    <location>
        <begin position="39"/>
        <end position="52"/>
    </location>
</feature>
<feature type="compositionally biased region" description="Basic and acidic residues" evidence="1">
    <location>
        <begin position="65"/>
        <end position="78"/>
    </location>
</feature>
<dbReference type="EMBL" id="JAYWIO010000004">
    <property type="protein sequence ID" value="KAK7266829.1"/>
    <property type="molecule type" value="Genomic_DNA"/>
</dbReference>
<evidence type="ECO:0000313" key="2">
    <source>
        <dbReference type="EMBL" id="KAK7266829.1"/>
    </source>
</evidence>
<dbReference type="AlphaFoldDB" id="A0AAN9I6J9"/>
<evidence type="ECO:0000256" key="1">
    <source>
        <dbReference type="SAM" id="MobiDB-lite"/>
    </source>
</evidence>
<accession>A0AAN9I6J9</accession>
<name>A0AAN9I6J9_CROPI</name>
<organism evidence="2 3">
    <name type="scientific">Crotalaria pallida</name>
    <name type="common">Smooth rattlebox</name>
    <name type="synonym">Crotalaria striata</name>
    <dbReference type="NCBI Taxonomy" id="3830"/>
    <lineage>
        <taxon>Eukaryota</taxon>
        <taxon>Viridiplantae</taxon>
        <taxon>Streptophyta</taxon>
        <taxon>Embryophyta</taxon>
        <taxon>Tracheophyta</taxon>
        <taxon>Spermatophyta</taxon>
        <taxon>Magnoliopsida</taxon>
        <taxon>eudicotyledons</taxon>
        <taxon>Gunneridae</taxon>
        <taxon>Pentapetalae</taxon>
        <taxon>rosids</taxon>
        <taxon>fabids</taxon>
        <taxon>Fabales</taxon>
        <taxon>Fabaceae</taxon>
        <taxon>Papilionoideae</taxon>
        <taxon>50 kb inversion clade</taxon>
        <taxon>genistoids sensu lato</taxon>
        <taxon>core genistoids</taxon>
        <taxon>Crotalarieae</taxon>
        <taxon>Crotalaria</taxon>
    </lineage>
</organism>
<sequence length="78" mass="8975">MRRKERSRECLSEAEKNMEFEVHDNTDTAFKANEITYSDKSSGELSGDGSDSNYLASNSEDEDRNIETEDEVWKSCEK</sequence>
<evidence type="ECO:0000313" key="3">
    <source>
        <dbReference type="Proteomes" id="UP001372338"/>
    </source>
</evidence>
<feature type="region of interest" description="Disordered" evidence="1">
    <location>
        <begin position="39"/>
        <end position="78"/>
    </location>
</feature>
<protein>
    <submittedName>
        <fullName evidence="2">Uncharacterized protein</fullName>
    </submittedName>
</protein>
<proteinExistence type="predicted"/>